<dbReference type="Gene3D" id="3.90.470.20">
    <property type="entry name" value="4'-phosphopantetheinyl transferase domain"/>
    <property type="match status" value="1"/>
</dbReference>
<comment type="similarity">
    <text evidence="8">Belongs to the P-Pant transferase superfamily. AcpS family.</text>
</comment>
<evidence type="ECO:0000256" key="1">
    <source>
        <dbReference type="ARBA" id="ARBA00022516"/>
    </source>
</evidence>
<keyword evidence="6 8" id="KW-0443">Lipid metabolism</keyword>
<dbReference type="GO" id="GO:0005737">
    <property type="term" value="C:cytoplasm"/>
    <property type="evidence" value="ECO:0007669"/>
    <property type="project" value="UniProtKB-SubCell"/>
</dbReference>
<evidence type="ECO:0000256" key="2">
    <source>
        <dbReference type="ARBA" id="ARBA00022679"/>
    </source>
</evidence>
<keyword evidence="1 8" id="KW-0444">Lipid biosynthesis</keyword>
<evidence type="ECO:0000259" key="9">
    <source>
        <dbReference type="Pfam" id="PF01648"/>
    </source>
</evidence>
<feature type="domain" description="4'-phosphopantetheinyl transferase" evidence="9">
    <location>
        <begin position="4"/>
        <end position="95"/>
    </location>
</feature>
<dbReference type="RefSeq" id="WP_074649242.1">
    <property type="nucleotide sequence ID" value="NZ_FOIL01000015.1"/>
</dbReference>
<dbReference type="Pfam" id="PF01648">
    <property type="entry name" value="ACPS"/>
    <property type="match status" value="1"/>
</dbReference>
<dbReference type="InterPro" id="IPR004568">
    <property type="entry name" value="Ppantetheine-prot_Trfase_dom"/>
</dbReference>
<dbReference type="GO" id="GO:0000287">
    <property type="term" value="F:magnesium ion binding"/>
    <property type="evidence" value="ECO:0007669"/>
    <property type="project" value="UniProtKB-UniRule"/>
</dbReference>
<evidence type="ECO:0000256" key="4">
    <source>
        <dbReference type="ARBA" id="ARBA00022832"/>
    </source>
</evidence>
<keyword evidence="8" id="KW-0963">Cytoplasm</keyword>
<dbReference type="EMBL" id="FOIL01000015">
    <property type="protein sequence ID" value="SET37378.1"/>
    <property type="molecule type" value="Genomic_DNA"/>
</dbReference>
<reference evidence="10 11" key="1">
    <citation type="submission" date="2016-10" db="EMBL/GenBank/DDBJ databases">
        <authorList>
            <person name="de Groot N.N."/>
        </authorList>
    </citation>
    <scope>NUCLEOTIDE SEQUENCE [LARGE SCALE GENOMIC DNA]</scope>
    <source>
        <strain evidence="10 11">KH1P1</strain>
    </source>
</reference>
<keyword evidence="2 8" id="KW-0808">Transferase</keyword>
<dbReference type="GO" id="GO:0008897">
    <property type="term" value="F:holo-[acyl-carrier-protein] synthase activity"/>
    <property type="evidence" value="ECO:0007669"/>
    <property type="project" value="UniProtKB-UniRule"/>
</dbReference>
<evidence type="ECO:0000313" key="11">
    <source>
        <dbReference type="Proteomes" id="UP000199820"/>
    </source>
</evidence>
<dbReference type="InterPro" id="IPR002582">
    <property type="entry name" value="ACPS"/>
</dbReference>
<sequence length="123" mass="13462">MIAGIGIDTTEIERMEHACRRETFVLRVFTENERRQAGGSSSRLAGDFAVKEAVSKALGTGFRDFGPTDIEALRDELGAPYCVLYGKAKERADSLGIVRIHVSITNTKTEATAFAVAERQDQP</sequence>
<feature type="binding site" evidence="8">
    <location>
        <position position="52"/>
    </location>
    <ligand>
        <name>Mg(2+)</name>
        <dbReference type="ChEBI" id="CHEBI:18420"/>
    </ligand>
</feature>
<keyword evidence="11" id="KW-1185">Reference proteome</keyword>
<keyword evidence="5 8" id="KW-0460">Magnesium</keyword>
<comment type="cofactor">
    <cofactor evidence="8">
        <name>Mg(2+)</name>
        <dbReference type="ChEBI" id="CHEBI:18420"/>
    </cofactor>
</comment>
<keyword evidence="4 8" id="KW-0276">Fatty acid metabolism</keyword>
<proteinExistence type="inferred from homology"/>
<organism evidence="10 11">
    <name type="scientific">[Clostridium] aminophilum</name>
    <dbReference type="NCBI Taxonomy" id="1526"/>
    <lineage>
        <taxon>Bacteria</taxon>
        <taxon>Bacillati</taxon>
        <taxon>Bacillota</taxon>
        <taxon>Clostridia</taxon>
        <taxon>Lachnospirales</taxon>
        <taxon>Lachnospiraceae</taxon>
    </lineage>
</organism>
<evidence type="ECO:0000256" key="7">
    <source>
        <dbReference type="ARBA" id="ARBA00023160"/>
    </source>
</evidence>
<comment type="subcellular location">
    <subcellularLocation>
        <location evidence="8">Cytoplasm</location>
    </subcellularLocation>
</comment>
<gene>
    <name evidence="8" type="primary">acpS</name>
    <name evidence="10" type="ORF">SAMN04487771_101518</name>
</gene>
<dbReference type="GO" id="GO:0006633">
    <property type="term" value="P:fatty acid biosynthetic process"/>
    <property type="evidence" value="ECO:0007669"/>
    <property type="project" value="UniProtKB-UniRule"/>
</dbReference>
<dbReference type="OrthoDB" id="517356at2"/>
<keyword evidence="7 8" id="KW-0275">Fatty acid biosynthesis</keyword>
<dbReference type="NCBIfam" id="TIGR00516">
    <property type="entry name" value="acpS"/>
    <property type="match status" value="1"/>
</dbReference>
<evidence type="ECO:0000256" key="8">
    <source>
        <dbReference type="HAMAP-Rule" id="MF_00101"/>
    </source>
</evidence>
<evidence type="ECO:0000256" key="6">
    <source>
        <dbReference type="ARBA" id="ARBA00023098"/>
    </source>
</evidence>
<name>A0A1I0DYL9_9FIRM</name>
<dbReference type="InterPro" id="IPR008278">
    <property type="entry name" value="4-PPantetheinyl_Trfase_dom"/>
</dbReference>
<evidence type="ECO:0000256" key="5">
    <source>
        <dbReference type="ARBA" id="ARBA00022842"/>
    </source>
</evidence>
<feature type="binding site" evidence="8">
    <location>
        <position position="8"/>
    </location>
    <ligand>
        <name>Mg(2+)</name>
        <dbReference type="ChEBI" id="CHEBI:18420"/>
    </ligand>
</feature>
<dbReference type="InterPro" id="IPR037143">
    <property type="entry name" value="4-PPantetheinyl_Trfase_dom_sf"/>
</dbReference>
<dbReference type="STRING" id="1526.SAMN02910262_02253"/>
<dbReference type="EC" id="2.7.8.7" evidence="8"/>
<evidence type="ECO:0000256" key="3">
    <source>
        <dbReference type="ARBA" id="ARBA00022723"/>
    </source>
</evidence>
<dbReference type="eggNOG" id="COG0736">
    <property type="taxonomic scope" value="Bacteria"/>
</dbReference>
<comment type="catalytic activity">
    <reaction evidence="8">
        <text>apo-[ACP] + CoA = holo-[ACP] + adenosine 3',5'-bisphosphate + H(+)</text>
        <dbReference type="Rhea" id="RHEA:12068"/>
        <dbReference type="Rhea" id="RHEA-COMP:9685"/>
        <dbReference type="Rhea" id="RHEA-COMP:9690"/>
        <dbReference type="ChEBI" id="CHEBI:15378"/>
        <dbReference type="ChEBI" id="CHEBI:29999"/>
        <dbReference type="ChEBI" id="CHEBI:57287"/>
        <dbReference type="ChEBI" id="CHEBI:58343"/>
        <dbReference type="ChEBI" id="CHEBI:64479"/>
        <dbReference type="EC" id="2.7.8.7"/>
    </reaction>
</comment>
<protein>
    <recommendedName>
        <fullName evidence="8">Holo-[acyl-carrier-protein] synthase</fullName>
        <shortName evidence="8">Holo-ACP synthase</shortName>
        <ecNumber evidence="8">2.7.8.7</ecNumber>
    </recommendedName>
    <alternativeName>
        <fullName evidence="8">4'-phosphopantetheinyl transferase AcpS</fullName>
    </alternativeName>
</protein>
<dbReference type="NCBIfam" id="TIGR00556">
    <property type="entry name" value="pantethn_trn"/>
    <property type="match status" value="1"/>
</dbReference>
<dbReference type="AlphaFoldDB" id="A0A1I0DYL9"/>
<accession>A0A1I0DYL9</accession>
<dbReference type="HAMAP" id="MF_00101">
    <property type="entry name" value="AcpS"/>
    <property type="match status" value="1"/>
</dbReference>
<comment type="function">
    <text evidence="8">Transfers the 4'-phosphopantetheine moiety from coenzyme A to a Ser of acyl-carrier-protein.</text>
</comment>
<dbReference type="SUPFAM" id="SSF56214">
    <property type="entry name" value="4'-phosphopantetheinyl transferase"/>
    <property type="match status" value="1"/>
</dbReference>
<evidence type="ECO:0000313" key="10">
    <source>
        <dbReference type="EMBL" id="SET37378.1"/>
    </source>
</evidence>
<keyword evidence="3 8" id="KW-0479">Metal-binding</keyword>
<dbReference type="Proteomes" id="UP000199820">
    <property type="component" value="Unassembled WGS sequence"/>
</dbReference>